<dbReference type="PANTHER" id="PTHR11461:SF211">
    <property type="entry name" value="GH10112P-RELATED"/>
    <property type="match status" value="1"/>
</dbReference>
<dbReference type="Pfam" id="PF00079">
    <property type="entry name" value="Serpin"/>
    <property type="match status" value="1"/>
</dbReference>
<dbReference type="InterPro" id="IPR042185">
    <property type="entry name" value="Serpin_sf_2"/>
</dbReference>
<dbReference type="Gene3D" id="2.30.39.10">
    <property type="entry name" value="Alpha-1-antitrypsin, domain 1"/>
    <property type="match status" value="1"/>
</dbReference>
<reference evidence="3" key="1">
    <citation type="submission" date="2020-05" db="EMBL/GenBank/DDBJ databases">
        <authorList>
            <person name="Chiriac C."/>
            <person name="Salcher M."/>
            <person name="Ghai R."/>
            <person name="Kavagutti S V."/>
        </authorList>
    </citation>
    <scope>NUCLEOTIDE SEQUENCE</scope>
</reference>
<protein>
    <submittedName>
        <fullName evidence="3">Unannotated protein</fullName>
    </submittedName>
</protein>
<dbReference type="InterPro" id="IPR042178">
    <property type="entry name" value="Serpin_sf_1"/>
</dbReference>
<dbReference type="InterPro" id="IPR023795">
    <property type="entry name" value="Serpin_CS"/>
</dbReference>
<dbReference type="PROSITE" id="PS00284">
    <property type="entry name" value="SERPIN"/>
    <property type="match status" value="1"/>
</dbReference>
<dbReference type="CDD" id="cd19590">
    <property type="entry name" value="serpin_thermopin-like"/>
    <property type="match status" value="1"/>
</dbReference>
<evidence type="ECO:0000256" key="1">
    <source>
        <dbReference type="SAM" id="MobiDB-lite"/>
    </source>
</evidence>
<dbReference type="GO" id="GO:0004867">
    <property type="term" value="F:serine-type endopeptidase inhibitor activity"/>
    <property type="evidence" value="ECO:0007669"/>
    <property type="project" value="InterPro"/>
</dbReference>
<sequence length="471" mass="49084">MHHQPVRIPEHTARAGATSSGCLDRRTLLAALSAAPLLALLQACSSSDSPATSSTAASAPTSTAAPGGSGREVRSGSARRAPDPATALGAARAVNLLGTDLYARLAAGNTDNVVFSSASIMYALAMTRAGARGATGTEMDAVLHASETGSTPEGFHGALNALDAALESRSGEFQVESQTLPVELAISNSLWGQDGVVWVPAFLDLLATEYGAGLRVVDYTSDPEAARSAINNWVAGRTNRRIPELLAPGAITPGVMLTLVNAIYLKAPWLSPFPEAATEDRAFANADGSKVLVPVMSATIDATYSRGDGWQAVDLAYVGNSLTMTLIVPEAGSLAEIESRLPTGLLDTVTSSLAPREVVLDLPRFDIESRVELATVMAALGMPTAFDPDRADFSGMATDQKLFIDLIIHQANITVDEKGTEAAAATAVVMRTTSANTEPPVKLSIDRPFLYAVRDIPTGAALFLGRVSRLG</sequence>
<dbReference type="GO" id="GO:0005615">
    <property type="term" value="C:extracellular space"/>
    <property type="evidence" value="ECO:0007669"/>
    <property type="project" value="InterPro"/>
</dbReference>
<gene>
    <name evidence="3" type="ORF">UFOPK2806_02041</name>
</gene>
<dbReference type="InterPro" id="IPR000215">
    <property type="entry name" value="Serpin_fam"/>
</dbReference>
<dbReference type="SUPFAM" id="SSF56574">
    <property type="entry name" value="Serpins"/>
    <property type="match status" value="1"/>
</dbReference>
<feature type="compositionally biased region" description="Low complexity" evidence="1">
    <location>
        <begin position="49"/>
        <end position="66"/>
    </location>
</feature>
<dbReference type="AlphaFoldDB" id="A0A6J6V045"/>
<dbReference type="InterPro" id="IPR036186">
    <property type="entry name" value="Serpin_sf"/>
</dbReference>
<evidence type="ECO:0000313" key="3">
    <source>
        <dbReference type="EMBL" id="CAB4765490.1"/>
    </source>
</evidence>
<feature type="domain" description="Serpin" evidence="2">
    <location>
        <begin position="99"/>
        <end position="470"/>
    </location>
</feature>
<proteinExistence type="predicted"/>
<dbReference type="Gene3D" id="3.30.497.10">
    <property type="entry name" value="Antithrombin, subunit I, domain 2"/>
    <property type="match status" value="1"/>
</dbReference>
<feature type="region of interest" description="Disordered" evidence="1">
    <location>
        <begin position="49"/>
        <end position="84"/>
    </location>
</feature>
<accession>A0A6J6V045</accession>
<name>A0A6J6V045_9ZZZZ</name>
<dbReference type="EMBL" id="CAEZYY010000036">
    <property type="protein sequence ID" value="CAB4765490.1"/>
    <property type="molecule type" value="Genomic_DNA"/>
</dbReference>
<dbReference type="InterPro" id="IPR023796">
    <property type="entry name" value="Serpin_dom"/>
</dbReference>
<dbReference type="SMART" id="SM00093">
    <property type="entry name" value="SERPIN"/>
    <property type="match status" value="1"/>
</dbReference>
<organism evidence="3">
    <name type="scientific">freshwater metagenome</name>
    <dbReference type="NCBI Taxonomy" id="449393"/>
    <lineage>
        <taxon>unclassified sequences</taxon>
        <taxon>metagenomes</taxon>
        <taxon>ecological metagenomes</taxon>
    </lineage>
</organism>
<dbReference type="PANTHER" id="PTHR11461">
    <property type="entry name" value="SERINE PROTEASE INHIBITOR, SERPIN"/>
    <property type="match status" value="1"/>
</dbReference>
<evidence type="ECO:0000259" key="2">
    <source>
        <dbReference type="SMART" id="SM00093"/>
    </source>
</evidence>